<reference evidence="2 3" key="1">
    <citation type="submission" date="2015-04" db="EMBL/GenBank/DDBJ databases">
        <authorList>
            <person name="Syromyatnikov M.Y."/>
            <person name="Popov V.N."/>
        </authorList>
    </citation>
    <scope>NUCLEOTIDE SEQUENCE [LARGE SCALE GENOMIC DNA]</scope>
</reference>
<keyword evidence="1" id="KW-0812">Transmembrane</keyword>
<accession>A0A1J1IDI8</accession>
<name>A0A1J1IDI8_9DIPT</name>
<evidence type="ECO:0000256" key="1">
    <source>
        <dbReference type="SAM" id="Phobius"/>
    </source>
</evidence>
<keyword evidence="3" id="KW-1185">Reference proteome</keyword>
<protein>
    <submittedName>
        <fullName evidence="2">CLUMA_CG011642, isoform A</fullName>
    </submittedName>
</protein>
<gene>
    <name evidence="2" type="ORF">CLUMA_CG011642</name>
</gene>
<feature type="transmembrane region" description="Helical" evidence="1">
    <location>
        <begin position="15"/>
        <end position="37"/>
    </location>
</feature>
<dbReference type="AlphaFoldDB" id="A0A1J1IDI8"/>
<sequence length="81" mass="9241">MHEKGFSNSPTKSRIASLTSCCVLFLLTLKGFSVYLLSNAYSLAVKNETKENEKENLFTFFSPFRDFRLSQSMDKNACQTQ</sequence>
<keyword evidence="1" id="KW-1133">Transmembrane helix</keyword>
<dbReference type="Proteomes" id="UP000183832">
    <property type="component" value="Unassembled WGS sequence"/>
</dbReference>
<dbReference type="EMBL" id="CVRI01000047">
    <property type="protein sequence ID" value="CRK98280.1"/>
    <property type="molecule type" value="Genomic_DNA"/>
</dbReference>
<proteinExistence type="predicted"/>
<evidence type="ECO:0000313" key="2">
    <source>
        <dbReference type="EMBL" id="CRK98280.1"/>
    </source>
</evidence>
<keyword evidence="1" id="KW-0472">Membrane</keyword>
<evidence type="ECO:0000313" key="3">
    <source>
        <dbReference type="Proteomes" id="UP000183832"/>
    </source>
</evidence>
<organism evidence="2 3">
    <name type="scientific">Clunio marinus</name>
    <dbReference type="NCBI Taxonomy" id="568069"/>
    <lineage>
        <taxon>Eukaryota</taxon>
        <taxon>Metazoa</taxon>
        <taxon>Ecdysozoa</taxon>
        <taxon>Arthropoda</taxon>
        <taxon>Hexapoda</taxon>
        <taxon>Insecta</taxon>
        <taxon>Pterygota</taxon>
        <taxon>Neoptera</taxon>
        <taxon>Endopterygota</taxon>
        <taxon>Diptera</taxon>
        <taxon>Nematocera</taxon>
        <taxon>Chironomoidea</taxon>
        <taxon>Chironomidae</taxon>
        <taxon>Clunio</taxon>
    </lineage>
</organism>